<accession>A0A1B2ETW4</accession>
<dbReference type="SUPFAM" id="SSF46785">
    <property type="entry name" value="Winged helix' DNA-binding domain"/>
    <property type="match status" value="1"/>
</dbReference>
<dbReference type="InterPro" id="IPR036390">
    <property type="entry name" value="WH_DNA-bd_sf"/>
</dbReference>
<evidence type="ECO:0000259" key="5">
    <source>
        <dbReference type="PROSITE" id="PS50931"/>
    </source>
</evidence>
<evidence type="ECO:0000256" key="2">
    <source>
        <dbReference type="ARBA" id="ARBA00023015"/>
    </source>
</evidence>
<dbReference type="InterPro" id="IPR000847">
    <property type="entry name" value="LysR_HTH_N"/>
</dbReference>
<dbReference type="GO" id="GO:0006351">
    <property type="term" value="P:DNA-templated transcription"/>
    <property type="evidence" value="ECO:0007669"/>
    <property type="project" value="TreeGrafter"/>
</dbReference>
<reference evidence="6" key="1">
    <citation type="submission" date="2016-07" db="EMBL/GenBank/DDBJ databases">
        <title>Microvirga ossetica sp. nov. a new species of rhizobia isolated from root nodules of the legume species Vicia alpestris Steven originated from North Ossetia region in the Caucasus.</title>
        <authorList>
            <person name="Safronova V.I."/>
            <person name="Kuznetsova I.G."/>
            <person name="Sazanova A.L."/>
            <person name="Belimov A."/>
            <person name="Andronov E."/>
            <person name="Osledkin Y.S."/>
            <person name="Onishchuk O.P."/>
            <person name="Kurchak O.N."/>
            <person name="Shaposhnikov A.I."/>
            <person name="Willems A."/>
            <person name="Tikhonovich I.A."/>
        </authorList>
    </citation>
    <scope>NUCLEOTIDE SEQUENCE [LARGE SCALE GENOMIC DNA]</scope>
    <source>
        <strain evidence="6">V5/3M</strain>
        <plasmid evidence="6">unnamed3</plasmid>
    </source>
</reference>
<name>A0A1B2ETW4_9HYPH</name>
<dbReference type="GO" id="GO:0043565">
    <property type="term" value="F:sequence-specific DNA binding"/>
    <property type="evidence" value="ECO:0007669"/>
    <property type="project" value="TreeGrafter"/>
</dbReference>
<comment type="similarity">
    <text evidence="1">Belongs to the LysR transcriptional regulatory family.</text>
</comment>
<keyword evidence="4" id="KW-0804">Transcription</keyword>
<dbReference type="Pfam" id="PF00126">
    <property type="entry name" value="HTH_1"/>
    <property type="match status" value="1"/>
</dbReference>
<gene>
    <name evidence="6" type="ORF">BB934_34725</name>
</gene>
<keyword evidence="3" id="KW-0238">DNA-binding</keyword>
<dbReference type="PANTHER" id="PTHR30537:SF1">
    <property type="entry name" value="HTH-TYPE TRANSCRIPTIONAL REGULATOR PGRR"/>
    <property type="match status" value="1"/>
</dbReference>
<dbReference type="PROSITE" id="PS50931">
    <property type="entry name" value="HTH_LYSR"/>
    <property type="match status" value="1"/>
</dbReference>
<dbReference type="Pfam" id="PF03466">
    <property type="entry name" value="LysR_substrate"/>
    <property type="match status" value="1"/>
</dbReference>
<dbReference type="Gene3D" id="3.40.190.290">
    <property type="match status" value="1"/>
</dbReference>
<dbReference type="FunFam" id="1.10.10.10:FF:000001">
    <property type="entry name" value="LysR family transcriptional regulator"/>
    <property type="match status" value="1"/>
</dbReference>
<dbReference type="PANTHER" id="PTHR30537">
    <property type="entry name" value="HTH-TYPE TRANSCRIPTIONAL REGULATOR"/>
    <property type="match status" value="1"/>
</dbReference>
<organism evidence="6">
    <name type="scientific">Microvirga ossetica</name>
    <dbReference type="NCBI Taxonomy" id="1882682"/>
    <lineage>
        <taxon>Bacteria</taxon>
        <taxon>Pseudomonadati</taxon>
        <taxon>Pseudomonadota</taxon>
        <taxon>Alphaproteobacteria</taxon>
        <taxon>Hyphomicrobiales</taxon>
        <taxon>Methylobacteriaceae</taxon>
        <taxon>Microvirga</taxon>
    </lineage>
</organism>
<dbReference type="EMBL" id="CP016618">
    <property type="protein sequence ID" value="ANY83434.1"/>
    <property type="molecule type" value="Genomic_DNA"/>
</dbReference>
<dbReference type="InterPro" id="IPR036388">
    <property type="entry name" value="WH-like_DNA-bd_sf"/>
</dbReference>
<evidence type="ECO:0000313" key="6">
    <source>
        <dbReference type="EMBL" id="ANY83434.1"/>
    </source>
</evidence>
<dbReference type="KEGG" id="moc:BB934_34725"/>
<sequence length="297" mass="33083">MLRPDLNDLLAFRTVARERSFTRAAAQLSLSPSALSHTIRKLEAGLGVRLLTRTTRSVALTDAGERLLDDIAHHFDDIDRAVDALMATRDKPTGTLRINAGEHAVRSILWPKLDAFLRQYPDITVEVDIDNGYTDIVAGRYDAGVRLGEEVAGDMIAVRIGPDWHMAVVATPDYFREHGVPKSPHELTGHRCINLRLATHGGFYAWEFERDGQSLNVRVDSQLAFNSSVPILSAALSGHGLAYVPEDMASPYIADGRLRRVLTRWCPAFTGYHLYYPSRRHSSPAFQLLLDALREKA</sequence>
<dbReference type="AlphaFoldDB" id="A0A1B2ETW4"/>
<evidence type="ECO:0000256" key="4">
    <source>
        <dbReference type="ARBA" id="ARBA00023163"/>
    </source>
</evidence>
<dbReference type="Gene3D" id="1.10.10.10">
    <property type="entry name" value="Winged helix-like DNA-binding domain superfamily/Winged helix DNA-binding domain"/>
    <property type="match status" value="1"/>
</dbReference>
<keyword evidence="6" id="KW-0614">Plasmid</keyword>
<evidence type="ECO:0000256" key="3">
    <source>
        <dbReference type="ARBA" id="ARBA00023125"/>
    </source>
</evidence>
<proteinExistence type="inferred from homology"/>
<dbReference type="SUPFAM" id="SSF53850">
    <property type="entry name" value="Periplasmic binding protein-like II"/>
    <property type="match status" value="1"/>
</dbReference>
<dbReference type="CDD" id="cd08474">
    <property type="entry name" value="PBP2_CrgA_like_5"/>
    <property type="match status" value="1"/>
</dbReference>
<geneLocation type="plasmid" evidence="6">
    <name>unnamed3</name>
</geneLocation>
<evidence type="ECO:0000256" key="1">
    <source>
        <dbReference type="ARBA" id="ARBA00009437"/>
    </source>
</evidence>
<dbReference type="InterPro" id="IPR058163">
    <property type="entry name" value="LysR-type_TF_proteobact-type"/>
</dbReference>
<dbReference type="GO" id="GO:0003700">
    <property type="term" value="F:DNA-binding transcription factor activity"/>
    <property type="evidence" value="ECO:0007669"/>
    <property type="project" value="InterPro"/>
</dbReference>
<dbReference type="InterPro" id="IPR005119">
    <property type="entry name" value="LysR_subst-bd"/>
</dbReference>
<dbReference type="FunFam" id="3.40.190.290:FF:000012">
    <property type="entry name" value="Transcriptional regulator, LysR family"/>
    <property type="match status" value="1"/>
</dbReference>
<dbReference type="PRINTS" id="PR00039">
    <property type="entry name" value="HTHLYSR"/>
</dbReference>
<dbReference type="RefSeq" id="WP_099514446.1">
    <property type="nucleotide sequence ID" value="NZ_CP016618.1"/>
</dbReference>
<dbReference type="OrthoDB" id="9813056at2"/>
<feature type="domain" description="HTH lysR-type" evidence="5">
    <location>
        <begin position="4"/>
        <end position="61"/>
    </location>
</feature>
<protein>
    <submittedName>
        <fullName evidence="6">LysR family transcriptional regulator</fullName>
    </submittedName>
</protein>
<keyword evidence="2" id="KW-0805">Transcription regulation</keyword>